<dbReference type="Pfam" id="PF10387">
    <property type="entry name" value="DUF2442"/>
    <property type="match status" value="1"/>
</dbReference>
<dbReference type="Gene3D" id="3.30.2020.10">
    <property type="entry name" value="NE0471-like N-terminal domain"/>
    <property type="match status" value="1"/>
</dbReference>
<keyword evidence="2" id="KW-1185">Reference proteome</keyword>
<dbReference type="InterPro" id="IPR018841">
    <property type="entry name" value="DUF2442"/>
</dbReference>
<comment type="caution">
    <text evidence="1">The sequence shown here is derived from an EMBL/GenBank/DDBJ whole genome shotgun (WGS) entry which is preliminary data.</text>
</comment>
<evidence type="ECO:0008006" key="3">
    <source>
        <dbReference type="Google" id="ProtNLM"/>
    </source>
</evidence>
<protein>
    <recommendedName>
        <fullName evidence="3">DUF2442 domain-containing protein</fullName>
    </recommendedName>
</protein>
<dbReference type="Proteomes" id="UP000076574">
    <property type="component" value="Unassembled WGS sequence"/>
</dbReference>
<evidence type="ECO:0000313" key="2">
    <source>
        <dbReference type="Proteomes" id="UP000076574"/>
    </source>
</evidence>
<dbReference type="InterPro" id="IPR036782">
    <property type="entry name" value="NE0471-like_N"/>
</dbReference>
<proteinExistence type="predicted"/>
<dbReference type="STRING" id="943830.A4A58_07560"/>
<dbReference type="SUPFAM" id="SSF143880">
    <property type="entry name" value="NE0471 N-terminal domain-like"/>
    <property type="match status" value="1"/>
</dbReference>
<name>A0A163ZAV0_9BRAD</name>
<organism evidence="1 2">
    <name type="scientific">Tardiphaga robiniae</name>
    <dbReference type="NCBI Taxonomy" id="943830"/>
    <lineage>
        <taxon>Bacteria</taxon>
        <taxon>Pseudomonadati</taxon>
        <taxon>Pseudomonadota</taxon>
        <taxon>Alphaproteobacteria</taxon>
        <taxon>Hyphomicrobiales</taxon>
        <taxon>Nitrobacteraceae</taxon>
        <taxon>Tardiphaga</taxon>
    </lineage>
</organism>
<gene>
    <name evidence="1" type="ORF">A4A58_07560</name>
</gene>
<reference evidence="1 2" key="1">
    <citation type="submission" date="2016-03" db="EMBL/GenBank/DDBJ databases">
        <title>Microsymbionts genomes from the relict species Vavilovia formosa (Stev.) Fed.</title>
        <authorList>
            <person name="Kopat V."/>
            <person name="Chirak E."/>
            <person name="Kimeklis A."/>
            <person name="Andronov E."/>
        </authorList>
    </citation>
    <scope>NUCLEOTIDE SEQUENCE [LARGE SCALE GENOMIC DNA]</scope>
    <source>
        <strain evidence="1 2">Vaf07</strain>
    </source>
</reference>
<dbReference type="AlphaFoldDB" id="A0A163ZAV0"/>
<dbReference type="EMBL" id="LVYV01000012">
    <property type="protein sequence ID" value="KZD23230.1"/>
    <property type="molecule type" value="Genomic_DNA"/>
</dbReference>
<sequence>MVDVLRLRALDGHRLWLRFSDGNEGVRDCADFLTETGPMIEPLRDPAFFQRVFVEDGAPTWPNGFDLDPINLYMQLRDAGALTRVAAE</sequence>
<dbReference type="OrthoDB" id="9802153at2"/>
<evidence type="ECO:0000313" key="1">
    <source>
        <dbReference type="EMBL" id="KZD23230.1"/>
    </source>
</evidence>
<accession>A0A163ZAV0</accession>